<dbReference type="Proteomes" id="UP000837932">
    <property type="component" value="Unassembled WGS sequence"/>
</dbReference>
<evidence type="ECO:0000256" key="1">
    <source>
        <dbReference type="ARBA" id="ARBA00010990"/>
    </source>
</evidence>
<dbReference type="EMBL" id="CAKLPY010000001">
    <property type="protein sequence ID" value="CAH0994329.1"/>
    <property type="molecule type" value="Genomic_DNA"/>
</dbReference>
<organism evidence="4 5">
    <name type="scientific">Emticicia aquatica</name>
    <dbReference type="NCBI Taxonomy" id="1681835"/>
    <lineage>
        <taxon>Bacteria</taxon>
        <taxon>Pseudomonadati</taxon>
        <taxon>Bacteroidota</taxon>
        <taxon>Cytophagia</taxon>
        <taxon>Cytophagales</taxon>
        <taxon>Leadbetterellaceae</taxon>
        <taxon>Emticicia</taxon>
    </lineage>
</organism>
<reference evidence="4" key="1">
    <citation type="submission" date="2021-12" db="EMBL/GenBank/DDBJ databases">
        <authorList>
            <person name="Rodrigo-Torres L."/>
            <person name="Arahal R. D."/>
            <person name="Lucena T."/>
        </authorList>
    </citation>
    <scope>NUCLEOTIDE SEQUENCE</scope>
    <source>
        <strain evidence="4">CECT 8858</strain>
    </source>
</reference>
<gene>
    <name evidence="4" type="ORF">EMA8858_00438</name>
</gene>
<accession>A0ABM9AKQ6</accession>
<dbReference type="SUPFAM" id="SSF56214">
    <property type="entry name" value="4'-phosphopantetheinyl transferase"/>
    <property type="match status" value="2"/>
</dbReference>
<dbReference type="InterPro" id="IPR008278">
    <property type="entry name" value="4-PPantetheinyl_Trfase_dom"/>
</dbReference>
<evidence type="ECO:0000256" key="2">
    <source>
        <dbReference type="ARBA" id="ARBA00022679"/>
    </source>
</evidence>
<dbReference type="PANTHER" id="PTHR12215:SF10">
    <property type="entry name" value="L-AMINOADIPATE-SEMIALDEHYDE DEHYDROGENASE-PHOSPHOPANTETHEINYL TRANSFERASE"/>
    <property type="match status" value="1"/>
</dbReference>
<name>A0ABM9AKQ6_9BACT</name>
<dbReference type="Pfam" id="PF01648">
    <property type="entry name" value="ACPS"/>
    <property type="match status" value="1"/>
</dbReference>
<keyword evidence="5" id="KW-1185">Reference proteome</keyword>
<dbReference type="PANTHER" id="PTHR12215">
    <property type="entry name" value="PHOSPHOPANTETHEINE TRANSFERASE"/>
    <property type="match status" value="1"/>
</dbReference>
<comment type="similarity">
    <text evidence="1">Belongs to the P-Pant transferase superfamily. Gsp/Sfp/HetI/AcpT family.</text>
</comment>
<comment type="caution">
    <text evidence="4">The sequence shown here is derived from an EMBL/GenBank/DDBJ whole genome shotgun (WGS) entry which is preliminary data.</text>
</comment>
<sequence length="211" mass="24618">MPVILEKKYKNGCYLAVWKIAESHDELQAMLPSEILTDAELANIHHPQKQIEFFCSRLVIKHLANSLNIKYLGIKKDEFGKPYLVGCNWQMSITHTSNYVAAVMHPNEPLGMDMEKPSEKIRRISRKFLSEKEIIEANDDLEKLCIYWSAKESLYKLYGKRKVIFNKNLYIYAFQKNAKEIVGRLKINEIDENYLIFIEKIDDFILVVAGK</sequence>
<evidence type="ECO:0000313" key="4">
    <source>
        <dbReference type="EMBL" id="CAH0994329.1"/>
    </source>
</evidence>
<evidence type="ECO:0000259" key="3">
    <source>
        <dbReference type="Pfam" id="PF01648"/>
    </source>
</evidence>
<feature type="domain" description="4'-phosphopantetheinyl transferase" evidence="3">
    <location>
        <begin position="109"/>
        <end position="161"/>
    </location>
</feature>
<dbReference type="Gene3D" id="3.90.470.20">
    <property type="entry name" value="4'-phosphopantetheinyl transferase domain"/>
    <property type="match status" value="1"/>
</dbReference>
<evidence type="ECO:0000313" key="5">
    <source>
        <dbReference type="Proteomes" id="UP000837932"/>
    </source>
</evidence>
<keyword evidence="2" id="KW-0808">Transferase</keyword>
<proteinExistence type="inferred from homology"/>
<dbReference type="InterPro" id="IPR050559">
    <property type="entry name" value="P-Pant_transferase_sf"/>
</dbReference>
<dbReference type="InterPro" id="IPR037143">
    <property type="entry name" value="4-PPantetheinyl_Trfase_dom_sf"/>
</dbReference>
<protein>
    <recommendedName>
        <fullName evidence="3">4'-phosphopantetheinyl transferase domain-containing protein</fullName>
    </recommendedName>
</protein>
<dbReference type="RefSeq" id="WP_238804077.1">
    <property type="nucleotide sequence ID" value="NZ_CAKLPY010000001.1"/>
</dbReference>